<evidence type="ECO:0000256" key="1">
    <source>
        <dbReference type="SAM" id="MobiDB-lite"/>
    </source>
</evidence>
<reference evidence="3 4" key="1">
    <citation type="submission" date="2019-06" db="EMBL/GenBank/DDBJ databases">
        <title>Sequencing the genomes of 1000 actinobacteria strains.</title>
        <authorList>
            <person name="Klenk H.-P."/>
        </authorList>
    </citation>
    <scope>NUCLEOTIDE SEQUENCE [LARGE SCALE GENOMIC DNA]</scope>
    <source>
        <strain evidence="3 4">DSM 18031</strain>
    </source>
</reference>
<keyword evidence="4" id="KW-1185">Reference proteome</keyword>
<protein>
    <submittedName>
        <fullName evidence="3">A-factor biosynthesis hotdog protein</fullName>
    </submittedName>
</protein>
<dbReference type="GO" id="GO:0016740">
    <property type="term" value="F:transferase activity"/>
    <property type="evidence" value="ECO:0007669"/>
    <property type="project" value="InterPro"/>
</dbReference>
<name>A0A543I6M5_9MICO</name>
<accession>A0A543I6M5</accession>
<gene>
    <name evidence="3" type="ORF">FB466_1081</name>
</gene>
<dbReference type="EMBL" id="VFPN01000001">
    <property type="protein sequence ID" value="TQM66244.1"/>
    <property type="molecule type" value="Genomic_DNA"/>
</dbReference>
<evidence type="ECO:0000259" key="2">
    <source>
        <dbReference type="Pfam" id="PF03756"/>
    </source>
</evidence>
<feature type="region of interest" description="Disordered" evidence="1">
    <location>
        <begin position="226"/>
        <end position="265"/>
    </location>
</feature>
<evidence type="ECO:0000313" key="3">
    <source>
        <dbReference type="EMBL" id="TQM66244.1"/>
    </source>
</evidence>
<feature type="domain" description="A-factor biosynthesis hotdog" evidence="2">
    <location>
        <begin position="80"/>
        <end position="214"/>
    </location>
</feature>
<feature type="region of interest" description="Disordered" evidence="1">
    <location>
        <begin position="1"/>
        <end position="21"/>
    </location>
</feature>
<dbReference type="InterPro" id="IPR005509">
    <property type="entry name" value="AfsA_hotdog_dom"/>
</dbReference>
<dbReference type="AlphaFoldDB" id="A0A543I6M5"/>
<dbReference type="OrthoDB" id="7838374at2"/>
<dbReference type="InterPro" id="IPR047757">
    <property type="entry name" value="AfsA-like"/>
</dbReference>
<dbReference type="Pfam" id="PF03756">
    <property type="entry name" value="AfsA"/>
    <property type="match status" value="2"/>
</dbReference>
<dbReference type="NCBIfam" id="NF041195">
    <property type="entry name" value="ScbA_BarX_GamBu"/>
    <property type="match status" value="1"/>
</dbReference>
<dbReference type="Proteomes" id="UP000318331">
    <property type="component" value="Unassembled WGS sequence"/>
</dbReference>
<sequence length="379" mass="41507">MDGGNDGRDSRHTTSTQENLSSIWASPEGCAEWGPYPPIAYPRPRGDLMQNPVNYAPPDVHAARPATQALRFEQTVARSYVHKSSVTDVLLTDHRRVDAHHYVAAAQWPRQHHFFRTQPGEVDILLVAETVQQATLLIAHAYYAVPVTHHLQPTELLIEPLVGTGDTAGDGQNVIADISIDVLVGGGTCPRDLRSTVTLRRNDTPIARGEVRIRVIPARTYNRIRGARPHSSVPEPFDGDDHDRSVIIDISQPPRSGDDESTTASGREWLIVPPRTQPVFFDGPTDQVPPLVLLEAARQAAQAAQAVCGAAGSHSLRYSLRGTDWVELDRQARLQLHAQTTDKAGLNTLTCIVTQEKDRPSVDIHMTVLPPVIGGRTVS</sequence>
<feature type="domain" description="A-factor biosynthesis hotdog" evidence="2">
    <location>
        <begin position="267"/>
        <end position="367"/>
    </location>
</feature>
<organism evidence="3 4">
    <name type="scientific">Klugiella xanthotipulae</name>
    <dbReference type="NCBI Taxonomy" id="244735"/>
    <lineage>
        <taxon>Bacteria</taxon>
        <taxon>Bacillati</taxon>
        <taxon>Actinomycetota</taxon>
        <taxon>Actinomycetes</taxon>
        <taxon>Micrococcales</taxon>
        <taxon>Microbacteriaceae</taxon>
        <taxon>Klugiella</taxon>
    </lineage>
</organism>
<evidence type="ECO:0000313" key="4">
    <source>
        <dbReference type="Proteomes" id="UP000318331"/>
    </source>
</evidence>
<feature type="compositionally biased region" description="Basic and acidic residues" evidence="1">
    <location>
        <begin position="1"/>
        <end position="12"/>
    </location>
</feature>
<comment type="caution">
    <text evidence="3">The sequence shown here is derived from an EMBL/GenBank/DDBJ whole genome shotgun (WGS) entry which is preliminary data.</text>
</comment>
<proteinExistence type="predicted"/>